<dbReference type="Pfam" id="PF01014">
    <property type="entry name" value="Uricase"/>
    <property type="match status" value="2"/>
</dbReference>
<dbReference type="STRING" id="264697.ABE28_003430"/>
<dbReference type="GO" id="GO:0006145">
    <property type="term" value="P:purine nucleobase catabolic process"/>
    <property type="evidence" value="ECO:0007669"/>
    <property type="project" value="TreeGrafter"/>
</dbReference>
<feature type="binding site" evidence="6">
    <location>
        <position position="250"/>
    </location>
    <ligand>
        <name>urate</name>
        <dbReference type="ChEBI" id="CHEBI:17775"/>
    </ligand>
</feature>
<sequence>MTVQNEKRTMYYGKGDVFVYRTYVKPLTGLRRIPESRFIERDNTIFGFNCQISLKGDAFLSSFTEGDNSLVVATDSMKNIIHRQAANYQGNTAEGFLKFICEVFLDKYSHIDAVELTAIEVPFDHVLVPKGEGHVNSDVVFRCSRNERATTTIEVKRTPSGSKIVKHSSGIVDVHLIKVKGSSFYGFIQDEYTTLPEAQDRPLFIYLDFDWEYSHWEDATGANPEKYVAAEQICDIANTVFHELDNRSIQQLIYHIGTRILERFPQLANVQFKTNNRTWETVVDIIPNSEGSVYQEPRPPFGFQGFVVTQEDVKQKKAAESTVEVSR</sequence>
<evidence type="ECO:0000313" key="9">
    <source>
        <dbReference type="Proteomes" id="UP000077926"/>
    </source>
</evidence>
<evidence type="ECO:0000256" key="5">
    <source>
        <dbReference type="PIRNR" id="PIRNR000241"/>
    </source>
</evidence>
<dbReference type="NCBIfam" id="TIGR03383">
    <property type="entry name" value="urate_oxi"/>
    <property type="match status" value="1"/>
</dbReference>
<proteinExistence type="inferred from homology"/>
<name>A0A1B3XJJ7_9BACI</name>
<dbReference type="PRINTS" id="PR00093">
    <property type="entry name" value="URICASE"/>
</dbReference>
<feature type="binding site" evidence="6">
    <location>
        <position position="184"/>
    </location>
    <ligand>
        <name>5-hydroxyisourate</name>
        <dbReference type="ChEBI" id="CHEBI:18072"/>
    </ligand>
</feature>
<dbReference type="Proteomes" id="UP000077926">
    <property type="component" value="Chromosome"/>
</dbReference>
<dbReference type="GO" id="GO:0019628">
    <property type="term" value="P:urate catabolic process"/>
    <property type="evidence" value="ECO:0007669"/>
    <property type="project" value="UniProtKB-UniPathway"/>
</dbReference>
<feature type="binding site" evidence="6">
    <location>
        <position position="75"/>
    </location>
    <ligand>
        <name>urate</name>
        <dbReference type="ChEBI" id="CHEBI:17775"/>
    </ligand>
</feature>
<feature type="binding site" evidence="6">
    <location>
        <position position="201"/>
    </location>
    <ligand>
        <name>5-hydroxyisourate</name>
        <dbReference type="ChEBI" id="CHEBI:18072"/>
    </ligand>
</feature>
<dbReference type="InterPro" id="IPR002042">
    <property type="entry name" value="Uricase"/>
</dbReference>
<organism evidence="8 9">
    <name type="scientific">Peribacillus muralis</name>
    <dbReference type="NCBI Taxonomy" id="264697"/>
    <lineage>
        <taxon>Bacteria</taxon>
        <taxon>Bacillati</taxon>
        <taxon>Bacillota</taxon>
        <taxon>Bacilli</taxon>
        <taxon>Bacillales</taxon>
        <taxon>Bacillaceae</taxon>
        <taxon>Peribacillus</taxon>
    </lineage>
</organism>
<protein>
    <recommendedName>
        <fullName evidence="5 7">Uricase</fullName>
        <ecNumber evidence="5 7">1.7.3.3</ecNumber>
    </recommendedName>
    <alternativeName>
        <fullName evidence="5">Urate oxidase</fullName>
    </alternativeName>
</protein>
<keyword evidence="4 5" id="KW-0560">Oxidoreductase</keyword>
<comment type="similarity">
    <text evidence="2 5 7">Belongs to the uricase family.</text>
</comment>
<evidence type="ECO:0000256" key="1">
    <source>
        <dbReference type="ARBA" id="ARBA00004831"/>
    </source>
</evidence>
<dbReference type="PIRSF" id="PIRSF000241">
    <property type="entry name" value="Urate_oxidase"/>
    <property type="match status" value="1"/>
</dbReference>
<dbReference type="EC" id="1.7.3.3" evidence="5 7"/>
<keyword evidence="9" id="KW-1185">Reference proteome</keyword>
<gene>
    <name evidence="8" type="ORF">ABE28_003430</name>
</gene>
<dbReference type="AlphaFoldDB" id="A0A1B3XJJ7"/>
<feature type="binding site" evidence="6">
    <location>
        <position position="276"/>
    </location>
    <ligand>
        <name>O2</name>
        <dbReference type="ChEBI" id="CHEBI:15379"/>
    </ligand>
</feature>
<comment type="catalytic activity">
    <reaction evidence="5 7">
        <text>urate + O2 + H2O = 5-hydroxyisourate + H2O2</text>
        <dbReference type="Rhea" id="RHEA:21368"/>
        <dbReference type="ChEBI" id="CHEBI:15377"/>
        <dbReference type="ChEBI" id="CHEBI:15379"/>
        <dbReference type="ChEBI" id="CHEBI:16240"/>
        <dbReference type="ChEBI" id="CHEBI:17775"/>
        <dbReference type="ChEBI" id="CHEBI:18072"/>
        <dbReference type="EC" id="1.7.3.3"/>
    </reaction>
</comment>
<evidence type="ECO:0000313" key="8">
    <source>
        <dbReference type="EMBL" id="AOH53391.1"/>
    </source>
</evidence>
<evidence type="ECO:0000256" key="6">
    <source>
        <dbReference type="PIRSR" id="PIRSR000241-2"/>
    </source>
</evidence>
<comment type="pathway">
    <text evidence="1 5">Purine metabolism; urate degradation; (S)-allantoin from urate: step 1/3.</text>
</comment>
<evidence type="ECO:0000256" key="3">
    <source>
        <dbReference type="ARBA" id="ARBA00022631"/>
    </source>
</evidence>
<dbReference type="PANTHER" id="PTHR42874:SF1">
    <property type="entry name" value="URICASE"/>
    <property type="match status" value="1"/>
</dbReference>
<dbReference type="EMBL" id="CP017080">
    <property type="protein sequence ID" value="AOH53391.1"/>
    <property type="molecule type" value="Genomic_DNA"/>
</dbReference>
<dbReference type="GO" id="GO:0004846">
    <property type="term" value="F:urate oxidase activity"/>
    <property type="evidence" value="ECO:0007669"/>
    <property type="project" value="UniProtKB-EC"/>
</dbReference>
<dbReference type="OrthoDB" id="9809009at2"/>
<dbReference type="SUPFAM" id="SSF55620">
    <property type="entry name" value="Tetrahydrobiopterin biosynthesis enzymes-like"/>
    <property type="match status" value="2"/>
</dbReference>
<feature type="binding site" evidence="6">
    <location>
        <position position="74"/>
    </location>
    <ligand>
        <name>O2</name>
        <dbReference type="ChEBI" id="CHEBI:15379"/>
    </ligand>
</feature>
<dbReference type="KEGG" id="bmur:ABE28_003430"/>
<keyword evidence="3 5" id="KW-0659">Purine metabolism</keyword>
<feature type="binding site" evidence="6">
    <location>
        <position position="75"/>
    </location>
    <ligand>
        <name>5-hydroxyisourate</name>
        <dbReference type="ChEBI" id="CHEBI:18072"/>
    </ligand>
</feature>
<feature type="binding site" evidence="6">
    <location>
        <position position="201"/>
    </location>
    <ligand>
        <name>urate</name>
        <dbReference type="ChEBI" id="CHEBI:17775"/>
    </ligand>
</feature>
<dbReference type="Gene3D" id="3.10.270.10">
    <property type="entry name" value="Urate Oxidase"/>
    <property type="match status" value="1"/>
</dbReference>
<evidence type="ECO:0000256" key="7">
    <source>
        <dbReference type="RuleBase" id="RU004455"/>
    </source>
</evidence>
<feature type="binding site" evidence="6">
    <location>
        <position position="184"/>
    </location>
    <ligand>
        <name>urate</name>
        <dbReference type="ChEBI" id="CHEBI:17775"/>
    </ligand>
</feature>
<feature type="binding site" evidence="6">
    <location>
        <position position="276"/>
    </location>
    <ligand>
        <name>urate</name>
        <dbReference type="ChEBI" id="CHEBI:17775"/>
    </ligand>
</feature>
<feature type="binding site" evidence="6">
    <location>
        <position position="74"/>
    </location>
    <ligand>
        <name>urate</name>
        <dbReference type="ChEBI" id="CHEBI:17775"/>
    </ligand>
</feature>
<feature type="binding site" evidence="6">
    <location>
        <position position="250"/>
    </location>
    <ligand>
        <name>5-hydroxyisourate</name>
        <dbReference type="ChEBI" id="CHEBI:18072"/>
    </ligand>
</feature>
<comment type="function">
    <text evidence="5 7">Catalyzes the oxidation of uric acid to 5-hydroxyisourate, which is further processed to form (S)-allantoin.</text>
</comment>
<evidence type="ECO:0000256" key="2">
    <source>
        <dbReference type="ARBA" id="ARBA00009760"/>
    </source>
</evidence>
<reference evidence="8 9" key="1">
    <citation type="submission" date="2016-08" db="EMBL/GenBank/DDBJ databases">
        <title>Complete genome sequence of Bacillus muralis G25-68, a strain with toxicity to nematodes.</title>
        <authorList>
            <person name="Zheng Z."/>
        </authorList>
    </citation>
    <scope>NUCLEOTIDE SEQUENCE [LARGE SCALE GENOMIC DNA]</scope>
    <source>
        <strain evidence="8 9">G25-68</strain>
    </source>
</reference>
<feature type="binding site" evidence="6">
    <location>
        <position position="276"/>
    </location>
    <ligand>
        <name>5-hydroxyisourate</name>
        <dbReference type="ChEBI" id="CHEBI:18072"/>
    </ligand>
</feature>
<feature type="binding site" evidence="6">
    <location>
        <position position="74"/>
    </location>
    <ligand>
        <name>5-hydroxyisourate</name>
        <dbReference type="ChEBI" id="CHEBI:18072"/>
    </ligand>
</feature>
<dbReference type="UniPathway" id="UPA00394">
    <property type="reaction ID" value="UER00650"/>
</dbReference>
<dbReference type="RefSeq" id="WP_064463859.1">
    <property type="nucleotide sequence ID" value="NZ_CP017080.1"/>
</dbReference>
<accession>A0A1B3XJJ7</accession>
<evidence type="ECO:0000256" key="4">
    <source>
        <dbReference type="ARBA" id="ARBA00023002"/>
    </source>
</evidence>
<dbReference type="PANTHER" id="PTHR42874">
    <property type="entry name" value="URICASE"/>
    <property type="match status" value="1"/>
</dbReference>